<comment type="catalytic activity">
    <reaction evidence="14">
        <text>a CDP-1,2-diacyl-sn-glycerol + sn-glycerol 3-phosphate = a 1,2-diacyl-sn-glycero-3-phospho-(1'-sn-glycero-3'-phosphate) + CMP + H(+)</text>
        <dbReference type="Rhea" id="RHEA:12593"/>
        <dbReference type="ChEBI" id="CHEBI:15378"/>
        <dbReference type="ChEBI" id="CHEBI:57597"/>
        <dbReference type="ChEBI" id="CHEBI:58332"/>
        <dbReference type="ChEBI" id="CHEBI:60110"/>
        <dbReference type="ChEBI" id="CHEBI:60377"/>
        <dbReference type="EC" id="2.7.8.5"/>
    </reaction>
</comment>
<dbReference type="InterPro" id="IPR000462">
    <property type="entry name" value="CDP-OH_P_trans"/>
</dbReference>
<dbReference type="InterPro" id="IPR004570">
    <property type="entry name" value="Phosphatidylglycerol_P_synth"/>
</dbReference>
<dbReference type="PANTHER" id="PTHR14269">
    <property type="entry name" value="CDP-DIACYLGLYCEROL--GLYCEROL-3-PHOSPHATE 3-PHOSPHATIDYLTRANSFERASE-RELATED"/>
    <property type="match status" value="1"/>
</dbReference>
<keyword evidence="6" id="KW-0444">Lipid biosynthesis</keyword>
<dbReference type="Pfam" id="PF01066">
    <property type="entry name" value="CDP-OH_P_transf"/>
    <property type="match status" value="1"/>
</dbReference>
<dbReference type="InterPro" id="IPR043130">
    <property type="entry name" value="CDP-OH_PTrfase_TM_dom"/>
</dbReference>
<evidence type="ECO:0000256" key="14">
    <source>
        <dbReference type="ARBA" id="ARBA00048586"/>
    </source>
</evidence>
<accession>A0A497XQX2</accession>
<comment type="caution">
    <text evidence="17">The sequence shown here is derived from an EMBL/GenBank/DDBJ whole genome shotgun (WGS) entry which is preliminary data.</text>
</comment>
<dbReference type="RefSeq" id="WP_121012670.1">
    <property type="nucleotide sequence ID" value="NZ_RCCJ01000001.1"/>
</dbReference>
<keyword evidence="18" id="KW-1185">Reference proteome</keyword>
<dbReference type="GO" id="GO:0046474">
    <property type="term" value="P:glycerophospholipid biosynthetic process"/>
    <property type="evidence" value="ECO:0007669"/>
    <property type="project" value="TreeGrafter"/>
</dbReference>
<evidence type="ECO:0000256" key="11">
    <source>
        <dbReference type="ARBA" id="ARBA00023136"/>
    </source>
</evidence>
<feature type="transmembrane region" description="Helical" evidence="16">
    <location>
        <begin position="98"/>
        <end position="116"/>
    </location>
</feature>
<dbReference type="AlphaFoldDB" id="A0A497XQX2"/>
<evidence type="ECO:0000313" key="18">
    <source>
        <dbReference type="Proteomes" id="UP000267841"/>
    </source>
</evidence>
<feature type="transmembrane region" description="Helical" evidence="16">
    <location>
        <begin position="66"/>
        <end position="91"/>
    </location>
</feature>
<evidence type="ECO:0000256" key="1">
    <source>
        <dbReference type="ARBA" id="ARBA00004141"/>
    </source>
</evidence>
<keyword evidence="10" id="KW-0443">Lipid metabolism</keyword>
<evidence type="ECO:0000256" key="4">
    <source>
        <dbReference type="ARBA" id="ARBA00013170"/>
    </source>
</evidence>
<evidence type="ECO:0000256" key="6">
    <source>
        <dbReference type="ARBA" id="ARBA00022516"/>
    </source>
</evidence>
<keyword evidence="11 16" id="KW-0472">Membrane</keyword>
<dbReference type="InterPro" id="IPR050324">
    <property type="entry name" value="CDP-alcohol_PTase-I"/>
</dbReference>
<evidence type="ECO:0000256" key="5">
    <source>
        <dbReference type="ARBA" id="ARBA00014944"/>
    </source>
</evidence>
<evidence type="ECO:0000256" key="13">
    <source>
        <dbReference type="ARBA" id="ARBA00023264"/>
    </source>
</evidence>
<dbReference type="GO" id="GO:0008444">
    <property type="term" value="F:CDP-diacylglycerol-glycerol-3-phosphate 3-phosphatidyltransferase activity"/>
    <property type="evidence" value="ECO:0007669"/>
    <property type="project" value="UniProtKB-EC"/>
</dbReference>
<reference evidence="17 18" key="1">
    <citation type="submission" date="2018-10" db="EMBL/GenBank/DDBJ databases">
        <title>Genomic Encyclopedia of Archaeal and Bacterial Type Strains, Phase II (KMG-II): from individual species to whole genera.</title>
        <authorList>
            <person name="Goeker M."/>
        </authorList>
    </citation>
    <scope>NUCLEOTIDE SEQUENCE [LARGE SCALE GENOMIC DNA]</scope>
    <source>
        <strain evidence="17 18">DSM 16510</strain>
    </source>
</reference>
<evidence type="ECO:0000256" key="9">
    <source>
        <dbReference type="ARBA" id="ARBA00022989"/>
    </source>
</evidence>
<dbReference type="PANTHER" id="PTHR14269:SF62">
    <property type="entry name" value="CDP-DIACYLGLYCEROL--GLYCEROL-3-PHOSPHATE 3-PHOSPHATIDYLTRANSFERASE 1, CHLOROPLASTIC"/>
    <property type="match status" value="1"/>
</dbReference>
<comment type="pathway">
    <text evidence="2">Phospholipid metabolism; phosphatidylglycerol biosynthesis; phosphatidylglycerol from CDP-diacylglycerol: step 1/2.</text>
</comment>
<evidence type="ECO:0000256" key="10">
    <source>
        <dbReference type="ARBA" id="ARBA00023098"/>
    </source>
</evidence>
<proteinExistence type="inferred from homology"/>
<keyword evidence="8 16" id="KW-0812">Transmembrane</keyword>
<evidence type="ECO:0000256" key="12">
    <source>
        <dbReference type="ARBA" id="ARBA00023209"/>
    </source>
</evidence>
<dbReference type="GO" id="GO:0016020">
    <property type="term" value="C:membrane"/>
    <property type="evidence" value="ECO:0007669"/>
    <property type="project" value="UniProtKB-SubCell"/>
</dbReference>
<keyword evidence="12" id="KW-0594">Phospholipid biosynthesis</keyword>
<evidence type="ECO:0000256" key="7">
    <source>
        <dbReference type="ARBA" id="ARBA00022679"/>
    </source>
</evidence>
<comment type="similarity">
    <text evidence="3 15">Belongs to the CDP-alcohol phosphatidyltransferase class-I family.</text>
</comment>
<dbReference type="OrthoDB" id="9796672at2"/>
<organism evidence="17 18">
    <name type="scientific">Hydrogenivirga caldilitoris</name>
    <dbReference type="NCBI Taxonomy" id="246264"/>
    <lineage>
        <taxon>Bacteria</taxon>
        <taxon>Pseudomonadati</taxon>
        <taxon>Aquificota</taxon>
        <taxon>Aquificia</taxon>
        <taxon>Aquificales</taxon>
        <taxon>Aquificaceae</taxon>
        <taxon>Hydrogenivirga</taxon>
    </lineage>
</organism>
<protein>
    <recommendedName>
        <fullName evidence="5">CDP-diacylglycerol--glycerol-3-phosphate 3-phosphatidyltransferase</fullName>
        <ecNumber evidence="4">2.7.8.5</ecNumber>
    </recommendedName>
</protein>
<dbReference type="EMBL" id="RCCJ01000001">
    <property type="protein sequence ID" value="RLJ71365.1"/>
    <property type="molecule type" value="Genomic_DNA"/>
</dbReference>
<keyword evidence="13" id="KW-1208">Phospholipid metabolism</keyword>
<evidence type="ECO:0000256" key="2">
    <source>
        <dbReference type="ARBA" id="ARBA00005042"/>
    </source>
</evidence>
<dbReference type="EC" id="2.7.8.5" evidence="4"/>
<evidence type="ECO:0000256" key="3">
    <source>
        <dbReference type="ARBA" id="ARBA00010441"/>
    </source>
</evidence>
<evidence type="ECO:0000256" key="15">
    <source>
        <dbReference type="RuleBase" id="RU003750"/>
    </source>
</evidence>
<feature type="transmembrane region" description="Helical" evidence="16">
    <location>
        <begin position="136"/>
        <end position="156"/>
    </location>
</feature>
<sequence length="166" mass="17680">MANFMTLLRVLLVIPIAVSILKGSSTAALLLTLLGALTDLVDGKVARKNGGGNQLGKLLDPFADKIFVLSILIALVEVGLVSSIPVILLLLRELSVSFFRSLLAVQGVVLGASQLGKVKTLVEFLALIALIGGSQLGHYLLWTAVGLAYVSFYDYVKTYLKKPLQA</sequence>
<dbReference type="Gene3D" id="1.20.120.1760">
    <property type="match status" value="1"/>
</dbReference>
<dbReference type="Proteomes" id="UP000267841">
    <property type="component" value="Unassembled WGS sequence"/>
</dbReference>
<gene>
    <name evidence="17" type="ORF">BCF55_1665</name>
</gene>
<dbReference type="PIRSF" id="PIRSF000847">
    <property type="entry name" value="Phos_ph_gly_syn"/>
    <property type="match status" value="1"/>
</dbReference>
<keyword evidence="7 15" id="KW-0808">Transferase</keyword>
<comment type="subcellular location">
    <subcellularLocation>
        <location evidence="1">Membrane</location>
        <topology evidence="1">Multi-pass membrane protein</topology>
    </subcellularLocation>
</comment>
<evidence type="ECO:0000256" key="16">
    <source>
        <dbReference type="SAM" id="Phobius"/>
    </source>
</evidence>
<keyword evidence="9 16" id="KW-1133">Transmembrane helix</keyword>
<name>A0A497XQX2_9AQUI</name>
<dbReference type="PROSITE" id="PS00379">
    <property type="entry name" value="CDP_ALCOHOL_P_TRANSF"/>
    <property type="match status" value="1"/>
</dbReference>
<evidence type="ECO:0000313" key="17">
    <source>
        <dbReference type="EMBL" id="RLJ71365.1"/>
    </source>
</evidence>
<evidence type="ECO:0000256" key="8">
    <source>
        <dbReference type="ARBA" id="ARBA00022692"/>
    </source>
</evidence>
<dbReference type="InterPro" id="IPR048254">
    <property type="entry name" value="CDP_ALCOHOL_P_TRANSF_CS"/>
</dbReference>